<dbReference type="GO" id="GO:0045892">
    <property type="term" value="P:negative regulation of DNA-templated transcription"/>
    <property type="evidence" value="ECO:0007669"/>
    <property type="project" value="TreeGrafter"/>
</dbReference>
<evidence type="ECO:0000259" key="4">
    <source>
        <dbReference type="PROSITE" id="PS50949"/>
    </source>
</evidence>
<keyword evidence="6" id="KW-1185">Reference proteome</keyword>
<proteinExistence type="predicted"/>
<dbReference type="EMBL" id="FOVP01000003">
    <property type="protein sequence ID" value="SFN48231.1"/>
    <property type="molecule type" value="Genomic_DNA"/>
</dbReference>
<dbReference type="InterPro" id="IPR012702">
    <property type="entry name" value="CP_lyase_PhnF"/>
</dbReference>
<dbReference type="InterPro" id="IPR036388">
    <property type="entry name" value="WH-like_DNA-bd_sf"/>
</dbReference>
<dbReference type="SMART" id="SM00866">
    <property type="entry name" value="UTRA"/>
    <property type="match status" value="1"/>
</dbReference>
<dbReference type="PRINTS" id="PR00035">
    <property type="entry name" value="HTHGNTR"/>
</dbReference>
<dbReference type="STRING" id="1005928.SAMN04487859_103137"/>
<feature type="domain" description="HTH gntR-type" evidence="4">
    <location>
        <begin position="5"/>
        <end position="73"/>
    </location>
</feature>
<accession>A0A1I4ZD70</accession>
<dbReference type="AlphaFoldDB" id="A0A1I4ZD70"/>
<gene>
    <name evidence="5" type="ORF">SAMN04487859_103137</name>
</gene>
<evidence type="ECO:0000313" key="6">
    <source>
        <dbReference type="Proteomes" id="UP000198599"/>
    </source>
</evidence>
<dbReference type="PANTHER" id="PTHR44846:SF1">
    <property type="entry name" value="MANNOSYL-D-GLYCERATE TRANSPORT_METABOLISM SYSTEM REPRESSOR MNGR-RELATED"/>
    <property type="match status" value="1"/>
</dbReference>
<dbReference type="InterPro" id="IPR028978">
    <property type="entry name" value="Chorismate_lyase_/UTRA_dom_sf"/>
</dbReference>
<evidence type="ECO:0000313" key="5">
    <source>
        <dbReference type="EMBL" id="SFN48231.1"/>
    </source>
</evidence>
<dbReference type="Pfam" id="PF07702">
    <property type="entry name" value="UTRA"/>
    <property type="match status" value="1"/>
</dbReference>
<keyword evidence="2" id="KW-0238">DNA-binding</keyword>
<dbReference type="PROSITE" id="PS50949">
    <property type="entry name" value="HTH_GNTR"/>
    <property type="match status" value="1"/>
</dbReference>
<name>A0A1I4ZD70_9RHOB</name>
<dbReference type="NCBIfam" id="TIGR02325">
    <property type="entry name" value="C_P_lyase_phnF"/>
    <property type="match status" value="1"/>
</dbReference>
<dbReference type="PANTHER" id="PTHR44846">
    <property type="entry name" value="MANNOSYL-D-GLYCERATE TRANSPORT/METABOLISM SYSTEM REPRESSOR MNGR-RELATED"/>
    <property type="match status" value="1"/>
</dbReference>
<protein>
    <submittedName>
        <fullName evidence="5">GntR family transcriptional regulator, phosphonate transport system regulatory protein</fullName>
    </submittedName>
</protein>
<dbReference type="Gene3D" id="3.40.1410.10">
    <property type="entry name" value="Chorismate lyase-like"/>
    <property type="match status" value="1"/>
</dbReference>
<dbReference type="Gene3D" id="1.10.10.10">
    <property type="entry name" value="Winged helix-like DNA-binding domain superfamily/Winged helix DNA-binding domain"/>
    <property type="match status" value="1"/>
</dbReference>
<keyword evidence="1" id="KW-0805">Transcription regulation</keyword>
<sequence length="237" mass="26237">MMPRTPIWKSITTTLEGEIASGLYRVGDKLPTEAALAARFGVNRHTVRRALADMTERAMLRPRRGAGVFVEAPPTEYPIGRRVRFHQNIAATGRVPERQMLRIETRLAGKTEARVLGLRPGERVVVFEGLSISGGAPIAHFESVFPKTRLPGIADTLRQTPSVTEALRLNGVEDYTRRETRLTAETANATQALHLRLREGDPLLKSVAVNIDLQGHPVEYGTTWFVGERVTLIVSPD</sequence>
<dbReference type="Pfam" id="PF00392">
    <property type="entry name" value="GntR"/>
    <property type="match status" value="1"/>
</dbReference>
<dbReference type="InterPro" id="IPR036390">
    <property type="entry name" value="WH_DNA-bd_sf"/>
</dbReference>
<dbReference type="GO" id="GO:0003677">
    <property type="term" value="F:DNA binding"/>
    <property type="evidence" value="ECO:0007669"/>
    <property type="project" value="UniProtKB-KW"/>
</dbReference>
<dbReference type="CDD" id="cd07377">
    <property type="entry name" value="WHTH_GntR"/>
    <property type="match status" value="1"/>
</dbReference>
<evidence type="ECO:0000256" key="3">
    <source>
        <dbReference type="ARBA" id="ARBA00023163"/>
    </source>
</evidence>
<dbReference type="SUPFAM" id="SSF46785">
    <property type="entry name" value="Winged helix' DNA-binding domain"/>
    <property type="match status" value="1"/>
</dbReference>
<reference evidence="6" key="1">
    <citation type="submission" date="2016-10" db="EMBL/GenBank/DDBJ databases">
        <authorList>
            <person name="Varghese N."/>
            <person name="Submissions S."/>
        </authorList>
    </citation>
    <scope>NUCLEOTIDE SEQUENCE [LARGE SCALE GENOMIC DNA]</scope>
    <source>
        <strain evidence="6">DSM 28463</strain>
    </source>
</reference>
<evidence type="ECO:0000256" key="2">
    <source>
        <dbReference type="ARBA" id="ARBA00023125"/>
    </source>
</evidence>
<dbReference type="Proteomes" id="UP000198599">
    <property type="component" value="Unassembled WGS sequence"/>
</dbReference>
<dbReference type="SUPFAM" id="SSF64288">
    <property type="entry name" value="Chorismate lyase-like"/>
    <property type="match status" value="1"/>
</dbReference>
<dbReference type="SMART" id="SM00345">
    <property type="entry name" value="HTH_GNTR"/>
    <property type="match status" value="1"/>
</dbReference>
<dbReference type="InterPro" id="IPR050679">
    <property type="entry name" value="Bact_HTH_transcr_reg"/>
</dbReference>
<dbReference type="InterPro" id="IPR011663">
    <property type="entry name" value="UTRA"/>
</dbReference>
<keyword evidence="3" id="KW-0804">Transcription</keyword>
<evidence type="ECO:0000256" key="1">
    <source>
        <dbReference type="ARBA" id="ARBA00023015"/>
    </source>
</evidence>
<organism evidence="5 6">
    <name type="scientific">Roseovarius lutimaris</name>
    <dbReference type="NCBI Taxonomy" id="1005928"/>
    <lineage>
        <taxon>Bacteria</taxon>
        <taxon>Pseudomonadati</taxon>
        <taxon>Pseudomonadota</taxon>
        <taxon>Alphaproteobacteria</taxon>
        <taxon>Rhodobacterales</taxon>
        <taxon>Roseobacteraceae</taxon>
        <taxon>Roseovarius</taxon>
    </lineage>
</organism>
<dbReference type="GO" id="GO:0003700">
    <property type="term" value="F:DNA-binding transcription factor activity"/>
    <property type="evidence" value="ECO:0007669"/>
    <property type="project" value="InterPro"/>
</dbReference>
<dbReference type="InterPro" id="IPR000524">
    <property type="entry name" value="Tscrpt_reg_HTH_GntR"/>
</dbReference>